<keyword evidence="3" id="KW-1185">Reference proteome</keyword>
<gene>
    <name evidence="2" type="ORF">ACFPM7_26575</name>
</gene>
<comment type="caution">
    <text evidence="2">The sequence shown here is derived from an EMBL/GenBank/DDBJ whole genome shotgun (WGS) entry which is preliminary data.</text>
</comment>
<evidence type="ECO:0000313" key="3">
    <source>
        <dbReference type="Proteomes" id="UP001596157"/>
    </source>
</evidence>
<sequence>MSDDKLTGVVWRKSSRSNGQSNCVELATDGRAWTAIRDSKQGGRGPVLCFSADAVRAFVSCLDA</sequence>
<reference evidence="3" key="1">
    <citation type="journal article" date="2019" name="Int. J. Syst. Evol. Microbiol.">
        <title>The Global Catalogue of Microorganisms (GCM) 10K type strain sequencing project: providing services to taxonomists for standard genome sequencing and annotation.</title>
        <authorList>
            <consortium name="The Broad Institute Genomics Platform"/>
            <consortium name="The Broad Institute Genome Sequencing Center for Infectious Disease"/>
            <person name="Wu L."/>
            <person name="Ma J."/>
        </authorList>
    </citation>
    <scope>NUCLEOTIDE SEQUENCE [LARGE SCALE GENOMIC DNA]</scope>
    <source>
        <strain evidence="3">CCUG 59778</strain>
    </source>
</reference>
<accession>A0ABW0EWL1</accession>
<dbReference type="EMBL" id="JBHSKF010000018">
    <property type="protein sequence ID" value="MFC5290635.1"/>
    <property type="molecule type" value="Genomic_DNA"/>
</dbReference>
<name>A0ABW0EWL1_9PSEU</name>
<evidence type="ECO:0000313" key="2">
    <source>
        <dbReference type="EMBL" id="MFC5290635.1"/>
    </source>
</evidence>
<dbReference type="InterPro" id="IPR007278">
    <property type="entry name" value="DUF397"/>
</dbReference>
<feature type="domain" description="DUF397" evidence="1">
    <location>
        <begin position="10"/>
        <end position="60"/>
    </location>
</feature>
<proteinExistence type="predicted"/>
<dbReference type="RefSeq" id="WP_378250533.1">
    <property type="nucleotide sequence ID" value="NZ_JBHSKF010000018.1"/>
</dbReference>
<dbReference type="Proteomes" id="UP001596157">
    <property type="component" value="Unassembled WGS sequence"/>
</dbReference>
<organism evidence="2 3">
    <name type="scientific">Actinokineospora guangxiensis</name>
    <dbReference type="NCBI Taxonomy" id="1490288"/>
    <lineage>
        <taxon>Bacteria</taxon>
        <taxon>Bacillati</taxon>
        <taxon>Actinomycetota</taxon>
        <taxon>Actinomycetes</taxon>
        <taxon>Pseudonocardiales</taxon>
        <taxon>Pseudonocardiaceae</taxon>
        <taxon>Actinokineospora</taxon>
    </lineage>
</organism>
<evidence type="ECO:0000259" key="1">
    <source>
        <dbReference type="Pfam" id="PF04149"/>
    </source>
</evidence>
<dbReference type="Pfam" id="PF04149">
    <property type="entry name" value="DUF397"/>
    <property type="match status" value="1"/>
</dbReference>
<protein>
    <submittedName>
        <fullName evidence="2">DUF397 domain-containing protein</fullName>
    </submittedName>
</protein>